<sequence>MHVWRVDLRLRPSRFFLLFSALLHAAALVAVYQCGLSPWLKSCLCFLVLVSAWLSWRQELARAGMALCEHGVDWHLENGIAPVRATLMRHRVWRYLVVLDFRVETAGRWRRHRLVIFPDSVPADVFRRLRVRLHHAALPHDA</sequence>
<dbReference type="AlphaFoldDB" id="A0A126SYE6"/>
<evidence type="ECO:0000256" key="1">
    <source>
        <dbReference type="SAM" id="Phobius"/>
    </source>
</evidence>
<dbReference type="InterPro" id="IPR009883">
    <property type="entry name" value="YgfX"/>
</dbReference>
<dbReference type="EMBL" id="KU144981">
    <property type="protein sequence ID" value="AMK59335.1"/>
    <property type="molecule type" value="Genomic_DNA"/>
</dbReference>
<feature type="transmembrane region" description="Helical" evidence="1">
    <location>
        <begin position="15"/>
        <end position="33"/>
    </location>
</feature>
<keyword evidence="1" id="KW-1133">Transmembrane helix</keyword>
<reference evidence="2" key="1">
    <citation type="journal article" date="2016" name="Appl. Environ. Microbiol.">
        <title>Functional Metagenomics of a Biostimulated Petroleum-Contaminated Soil Reveals an Extraordinary Diversity of Extradiol Dioxygenases.</title>
        <authorList>
            <person name="Terron-Gonzalez L."/>
            <person name="Martin-Cabello G."/>
            <person name="Ferrer M."/>
            <person name="Santero E."/>
        </authorList>
    </citation>
    <scope>NUCLEOTIDE SEQUENCE</scope>
</reference>
<proteinExistence type="predicted"/>
<organism evidence="2">
    <name type="scientific">uncultured bacterium UPO53</name>
    <dbReference type="NCBI Taxonomy" id="1776978"/>
    <lineage>
        <taxon>Bacteria</taxon>
        <taxon>environmental samples</taxon>
    </lineage>
</organism>
<keyword evidence="1" id="KW-0472">Membrane</keyword>
<accession>A0A126SYE6</accession>
<evidence type="ECO:0008006" key="3">
    <source>
        <dbReference type="Google" id="ProtNLM"/>
    </source>
</evidence>
<protein>
    <recommendedName>
        <fullName evidence="3">Toxin CptA</fullName>
    </recommendedName>
</protein>
<name>A0A126SYE6_9BACT</name>
<keyword evidence="1" id="KW-0812">Transmembrane</keyword>
<evidence type="ECO:0000313" key="2">
    <source>
        <dbReference type="EMBL" id="AMK59335.1"/>
    </source>
</evidence>
<feature type="transmembrane region" description="Helical" evidence="1">
    <location>
        <begin position="39"/>
        <end position="56"/>
    </location>
</feature>
<dbReference type="Pfam" id="PF07254">
    <property type="entry name" value="Cpta_toxin"/>
    <property type="match status" value="1"/>
</dbReference>